<dbReference type="SMART" id="SM00408">
    <property type="entry name" value="IGc2"/>
    <property type="match status" value="2"/>
</dbReference>
<dbReference type="SMART" id="SM00409">
    <property type="entry name" value="IG"/>
    <property type="match status" value="2"/>
</dbReference>
<keyword evidence="4" id="KW-0677">Repeat</keyword>
<dbReference type="GO" id="GO:0070593">
    <property type="term" value="P:dendrite self-avoidance"/>
    <property type="evidence" value="ECO:0007669"/>
    <property type="project" value="TreeGrafter"/>
</dbReference>
<dbReference type="GO" id="GO:0007411">
    <property type="term" value="P:axon guidance"/>
    <property type="evidence" value="ECO:0007669"/>
    <property type="project" value="TreeGrafter"/>
</dbReference>
<keyword evidence="6" id="KW-1133">Transmembrane helix</keyword>
<comment type="caution">
    <text evidence="11">The sequence shown here is derived from an EMBL/GenBank/DDBJ whole genome shotgun (WGS) entry which is preliminary data.</text>
</comment>
<dbReference type="GO" id="GO:0098632">
    <property type="term" value="F:cell-cell adhesion mediator activity"/>
    <property type="evidence" value="ECO:0007669"/>
    <property type="project" value="TreeGrafter"/>
</dbReference>
<dbReference type="GO" id="GO:0005886">
    <property type="term" value="C:plasma membrane"/>
    <property type="evidence" value="ECO:0007669"/>
    <property type="project" value="TreeGrafter"/>
</dbReference>
<feature type="domain" description="Ig-like" evidence="10">
    <location>
        <begin position="10"/>
        <end position="140"/>
    </location>
</feature>
<keyword evidence="5" id="KW-0130">Cell adhesion</keyword>
<dbReference type="InterPro" id="IPR013098">
    <property type="entry name" value="Ig_I-set"/>
</dbReference>
<evidence type="ECO:0000256" key="9">
    <source>
        <dbReference type="ARBA" id="ARBA00023319"/>
    </source>
</evidence>
<protein>
    <submittedName>
        <fullName evidence="11">(diamondback moth) hypothetical protein</fullName>
    </submittedName>
</protein>
<feature type="domain" description="Ig-like" evidence="10">
    <location>
        <begin position="144"/>
        <end position="236"/>
    </location>
</feature>
<dbReference type="GO" id="GO:0007156">
    <property type="term" value="P:homophilic cell adhesion via plasma membrane adhesion molecules"/>
    <property type="evidence" value="ECO:0007669"/>
    <property type="project" value="TreeGrafter"/>
</dbReference>
<dbReference type="PROSITE" id="PS50835">
    <property type="entry name" value="IG_LIKE"/>
    <property type="match status" value="2"/>
</dbReference>
<evidence type="ECO:0000256" key="8">
    <source>
        <dbReference type="ARBA" id="ARBA00023157"/>
    </source>
</evidence>
<keyword evidence="12" id="KW-1185">Reference proteome</keyword>
<evidence type="ECO:0000256" key="2">
    <source>
        <dbReference type="ARBA" id="ARBA00022692"/>
    </source>
</evidence>
<keyword evidence="2" id="KW-0812">Transmembrane</keyword>
<keyword evidence="3" id="KW-0732">Signal</keyword>
<dbReference type="EMBL" id="CAJHNJ030000130">
    <property type="protein sequence ID" value="CAG9136231.1"/>
    <property type="molecule type" value="Genomic_DNA"/>
</dbReference>
<keyword evidence="7" id="KW-0472">Membrane</keyword>
<gene>
    <name evidence="11" type="ORF">PLXY2_LOCUS14478</name>
</gene>
<evidence type="ECO:0000256" key="1">
    <source>
        <dbReference type="ARBA" id="ARBA00004167"/>
    </source>
</evidence>
<evidence type="ECO:0000256" key="3">
    <source>
        <dbReference type="ARBA" id="ARBA00022729"/>
    </source>
</evidence>
<dbReference type="Pfam" id="PF07679">
    <property type="entry name" value="I-set"/>
    <property type="match status" value="1"/>
</dbReference>
<dbReference type="InterPro" id="IPR003598">
    <property type="entry name" value="Ig_sub2"/>
</dbReference>
<sequence length="242" mass="25968">MKIYDHDTAPELHYTFIEQALHPGPALALQCAAAGSPAPRFTWLLDDSPVDEHNTAHRYSVPQIQVQCSTDTAPRFTWLLDDSPVDEHNTAHRTITQFMSPHGDVVSFLNLTSVRPEDGGRYTCRAANSRGSAQHSTRLNVYGPPSIRSAGPLRVVAGANTTVHCPYSGFPISEIRWQRNGVDVPPADGPRAGGAGGAAVGAGGELLLWPAEAVDAGVYSCRVTAPGGQYAQKDLQVFVRSK</sequence>
<name>A0A8S4G973_PLUXY</name>
<keyword evidence="9" id="KW-0393">Immunoglobulin domain</keyword>
<evidence type="ECO:0000259" key="10">
    <source>
        <dbReference type="PROSITE" id="PS50835"/>
    </source>
</evidence>
<comment type="subcellular location">
    <subcellularLocation>
        <location evidence="1">Membrane</location>
        <topology evidence="1">Single-pass membrane protein</topology>
    </subcellularLocation>
</comment>
<dbReference type="FunFam" id="2.60.40.10:FF:000017">
    <property type="entry name" value="Down syndrome cell adhesion molecule b"/>
    <property type="match status" value="1"/>
</dbReference>
<dbReference type="InterPro" id="IPR007110">
    <property type="entry name" value="Ig-like_dom"/>
</dbReference>
<proteinExistence type="predicted"/>
<dbReference type="Pfam" id="PF13927">
    <property type="entry name" value="Ig_3"/>
    <property type="match status" value="1"/>
</dbReference>
<keyword evidence="8" id="KW-1015">Disulfide bond</keyword>
<accession>A0A8S4G973</accession>
<dbReference type="AlphaFoldDB" id="A0A8S4G973"/>
<dbReference type="Gene3D" id="2.60.40.10">
    <property type="entry name" value="Immunoglobulins"/>
    <property type="match status" value="3"/>
</dbReference>
<dbReference type="PANTHER" id="PTHR10075">
    <property type="entry name" value="BASIGIN RELATED"/>
    <property type="match status" value="1"/>
</dbReference>
<evidence type="ECO:0000256" key="6">
    <source>
        <dbReference type="ARBA" id="ARBA00022989"/>
    </source>
</evidence>
<dbReference type="InterPro" id="IPR013783">
    <property type="entry name" value="Ig-like_fold"/>
</dbReference>
<dbReference type="Proteomes" id="UP000653454">
    <property type="component" value="Unassembled WGS sequence"/>
</dbReference>
<dbReference type="InterPro" id="IPR003599">
    <property type="entry name" value="Ig_sub"/>
</dbReference>
<dbReference type="GO" id="GO:0030424">
    <property type="term" value="C:axon"/>
    <property type="evidence" value="ECO:0007669"/>
    <property type="project" value="TreeGrafter"/>
</dbReference>
<dbReference type="InterPro" id="IPR036179">
    <property type="entry name" value="Ig-like_dom_sf"/>
</dbReference>
<dbReference type="PANTHER" id="PTHR10075:SF100">
    <property type="entry name" value="FASCICLIN-2"/>
    <property type="match status" value="1"/>
</dbReference>
<dbReference type="SUPFAM" id="SSF48726">
    <property type="entry name" value="Immunoglobulin"/>
    <property type="match status" value="2"/>
</dbReference>
<evidence type="ECO:0000256" key="7">
    <source>
        <dbReference type="ARBA" id="ARBA00023136"/>
    </source>
</evidence>
<evidence type="ECO:0000313" key="11">
    <source>
        <dbReference type="EMBL" id="CAG9136231.1"/>
    </source>
</evidence>
<organism evidence="11 12">
    <name type="scientific">Plutella xylostella</name>
    <name type="common">Diamondback moth</name>
    <name type="synonym">Plutella maculipennis</name>
    <dbReference type="NCBI Taxonomy" id="51655"/>
    <lineage>
        <taxon>Eukaryota</taxon>
        <taxon>Metazoa</taxon>
        <taxon>Ecdysozoa</taxon>
        <taxon>Arthropoda</taxon>
        <taxon>Hexapoda</taxon>
        <taxon>Insecta</taxon>
        <taxon>Pterygota</taxon>
        <taxon>Neoptera</taxon>
        <taxon>Endopterygota</taxon>
        <taxon>Lepidoptera</taxon>
        <taxon>Glossata</taxon>
        <taxon>Ditrysia</taxon>
        <taxon>Yponomeutoidea</taxon>
        <taxon>Plutellidae</taxon>
        <taxon>Plutella</taxon>
    </lineage>
</organism>
<reference evidence="11" key="1">
    <citation type="submission" date="2020-11" db="EMBL/GenBank/DDBJ databases">
        <authorList>
            <person name="Whiteford S."/>
        </authorList>
    </citation>
    <scope>NUCLEOTIDE SEQUENCE</scope>
</reference>
<evidence type="ECO:0000313" key="12">
    <source>
        <dbReference type="Proteomes" id="UP000653454"/>
    </source>
</evidence>
<evidence type="ECO:0000256" key="5">
    <source>
        <dbReference type="ARBA" id="ARBA00022889"/>
    </source>
</evidence>
<evidence type="ECO:0000256" key="4">
    <source>
        <dbReference type="ARBA" id="ARBA00022737"/>
    </source>
</evidence>